<keyword evidence="6 11" id="KW-0547">Nucleotide-binding</keyword>
<keyword evidence="7 11" id="KW-0418">Kinase</keyword>
<dbReference type="Pfam" id="PF01202">
    <property type="entry name" value="SKI"/>
    <property type="match status" value="1"/>
</dbReference>
<dbReference type="RefSeq" id="WP_386722358.1">
    <property type="nucleotide sequence ID" value="NZ_JBHRSZ010000006.1"/>
</dbReference>
<evidence type="ECO:0000256" key="2">
    <source>
        <dbReference type="ARBA" id="ARBA00006997"/>
    </source>
</evidence>
<dbReference type="PROSITE" id="PS01128">
    <property type="entry name" value="SHIKIMATE_KINASE"/>
    <property type="match status" value="1"/>
</dbReference>
<dbReference type="InterPro" id="IPR000623">
    <property type="entry name" value="Shikimate_kinase/TSH1"/>
</dbReference>
<comment type="pathway">
    <text evidence="1 11">Metabolic intermediate biosynthesis; chorismate biosynthesis; chorismate from D-erythrose 4-phosphate and phosphoenolpyruvate: step 5/7.</text>
</comment>
<dbReference type="PANTHER" id="PTHR21087">
    <property type="entry name" value="SHIKIMATE KINASE"/>
    <property type="match status" value="1"/>
</dbReference>
<feature type="binding site" evidence="11">
    <location>
        <begin position="10"/>
        <end position="15"/>
    </location>
    <ligand>
        <name>ATP</name>
        <dbReference type="ChEBI" id="CHEBI:30616"/>
    </ligand>
</feature>
<name>A0ABV7HLK5_9GAMM</name>
<comment type="similarity">
    <text evidence="2 11">Belongs to the shikimate kinase family.</text>
</comment>
<protein>
    <recommendedName>
        <fullName evidence="3 11">Shikimate kinase</fullName>
        <shortName evidence="11">SK</shortName>
        <ecNumber evidence="3 11">2.7.1.71</ecNumber>
    </recommendedName>
</protein>
<dbReference type="NCBIfam" id="NF003456">
    <property type="entry name" value="PRK05057.1"/>
    <property type="match status" value="1"/>
</dbReference>
<comment type="subunit">
    <text evidence="11">Monomer.</text>
</comment>
<evidence type="ECO:0000256" key="4">
    <source>
        <dbReference type="ARBA" id="ARBA00022605"/>
    </source>
</evidence>
<dbReference type="Gene3D" id="3.40.50.300">
    <property type="entry name" value="P-loop containing nucleotide triphosphate hydrolases"/>
    <property type="match status" value="1"/>
</dbReference>
<accession>A0ABV7HLK5</accession>
<keyword evidence="13" id="KW-1185">Reference proteome</keyword>
<comment type="caution">
    <text evidence="12">The sequence shown here is derived from an EMBL/GenBank/DDBJ whole genome shotgun (WGS) entry which is preliminary data.</text>
</comment>
<evidence type="ECO:0000256" key="6">
    <source>
        <dbReference type="ARBA" id="ARBA00022741"/>
    </source>
</evidence>
<dbReference type="GO" id="GO:0004765">
    <property type="term" value="F:shikimate kinase activity"/>
    <property type="evidence" value="ECO:0007669"/>
    <property type="project" value="UniProtKB-EC"/>
</dbReference>
<dbReference type="EC" id="2.7.1.71" evidence="3 11"/>
<comment type="function">
    <text evidence="11">Catalyzes the specific phosphorylation of the 3-hydroxyl group of shikimic acid using ATP as a cosubstrate.</text>
</comment>
<dbReference type="SUPFAM" id="SSF52540">
    <property type="entry name" value="P-loop containing nucleoside triphosphate hydrolases"/>
    <property type="match status" value="1"/>
</dbReference>
<dbReference type="Proteomes" id="UP001595476">
    <property type="component" value="Unassembled WGS sequence"/>
</dbReference>
<dbReference type="CDD" id="cd00464">
    <property type="entry name" value="SK"/>
    <property type="match status" value="1"/>
</dbReference>
<evidence type="ECO:0000313" key="13">
    <source>
        <dbReference type="Proteomes" id="UP001595476"/>
    </source>
</evidence>
<feature type="binding site" evidence="11">
    <location>
        <position position="152"/>
    </location>
    <ligand>
        <name>ATP</name>
        <dbReference type="ChEBI" id="CHEBI:30616"/>
    </ligand>
</feature>
<evidence type="ECO:0000256" key="7">
    <source>
        <dbReference type="ARBA" id="ARBA00022777"/>
    </source>
</evidence>
<evidence type="ECO:0000256" key="1">
    <source>
        <dbReference type="ARBA" id="ARBA00004842"/>
    </source>
</evidence>
<dbReference type="InterPro" id="IPR023000">
    <property type="entry name" value="Shikimate_kinase_CS"/>
</dbReference>
<gene>
    <name evidence="11 12" type="primary">aroK</name>
    <name evidence="12" type="ORF">ACFOEK_15280</name>
</gene>
<evidence type="ECO:0000256" key="3">
    <source>
        <dbReference type="ARBA" id="ARBA00012154"/>
    </source>
</evidence>
<dbReference type="InterPro" id="IPR027417">
    <property type="entry name" value="P-loop_NTPase"/>
</dbReference>
<proteinExistence type="inferred from homology"/>
<feature type="binding site" evidence="11">
    <location>
        <position position="14"/>
    </location>
    <ligand>
        <name>Mg(2+)</name>
        <dbReference type="ChEBI" id="CHEBI:18420"/>
    </ligand>
</feature>
<sequence>MNIFLVGPMGAGKSTIGRLLSTELDLPFFDSDKVIEERAGANIPWIFDVEGEAGFRDRETAVIADLTCQNNIILATGGGAVLKSENRSYLKERGSVIYLKTSVELQIERTRKDKNRPLLQTEDPTQVLQKLMDIRDPLYQEVCDHVVTTDKRNPKLVVSEICRVLNI</sequence>
<comment type="catalytic activity">
    <reaction evidence="10 11">
        <text>shikimate + ATP = 3-phosphoshikimate + ADP + H(+)</text>
        <dbReference type="Rhea" id="RHEA:13121"/>
        <dbReference type="ChEBI" id="CHEBI:15378"/>
        <dbReference type="ChEBI" id="CHEBI:30616"/>
        <dbReference type="ChEBI" id="CHEBI:36208"/>
        <dbReference type="ChEBI" id="CHEBI:145989"/>
        <dbReference type="ChEBI" id="CHEBI:456216"/>
        <dbReference type="EC" id="2.7.1.71"/>
    </reaction>
</comment>
<feature type="binding site" evidence="11">
    <location>
        <position position="32"/>
    </location>
    <ligand>
        <name>substrate</name>
    </ligand>
</feature>
<keyword evidence="9 11" id="KW-0057">Aromatic amino acid biosynthesis</keyword>
<comment type="subcellular location">
    <subcellularLocation>
        <location evidence="11">Cytoplasm</location>
    </subcellularLocation>
</comment>
<evidence type="ECO:0000256" key="11">
    <source>
        <dbReference type="HAMAP-Rule" id="MF_00109"/>
    </source>
</evidence>
<keyword evidence="11" id="KW-0479">Metal-binding</keyword>
<organism evidence="12 13">
    <name type="scientific">Litoribrevibacter euphylliae</name>
    <dbReference type="NCBI Taxonomy" id="1834034"/>
    <lineage>
        <taxon>Bacteria</taxon>
        <taxon>Pseudomonadati</taxon>
        <taxon>Pseudomonadota</taxon>
        <taxon>Gammaproteobacteria</taxon>
        <taxon>Oceanospirillales</taxon>
        <taxon>Oceanospirillaceae</taxon>
        <taxon>Litoribrevibacter</taxon>
    </lineage>
</organism>
<reference evidence="13" key="1">
    <citation type="journal article" date="2019" name="Int. J. Syst. Evol. Microbiol.">
        <title>The Global Catalogue of Microorganisms (GCM) 10K type strain sequencing project: providing services to taxonomists for standard genome sequencing and annotation.</title>
        <authorList>
            <consortium name="The Broad Institute Genomics Platform"/>
            <consortium name="The Broad Institute Genome Sequencing Center for Infectious Disease"/>
            <person name="Wu L."/>
            <person name="Ma J."/>
        </authorList>
    </citation>
    <scope>NUCLEOTIDE SEQUENCE [LARGE SCALE GENOMIC DNA]</scope>
    <source>
        <strain evidence="13">KCTC 52438</strain>
    </source>
</reference>
<feature type="binding site" evidence="11">
    <location>
        <position position="135"/>
    </location>
    <ligand>
        <name>substrate</name>
    </ligand>
</feature>
<evidence type="ECO:0000256" key="8">
    <source>
        <dbReference type="ARBA" id="ARBA00022840"/>
    </source>
</evidence>
<dbReference type="PANTHER" id="PTHR21087:SF16">
    <property type="entry name" value="SHIKIMATE KINASE 1, CHLOROPLASTIC"/>
    <property type="match status" value="1"/>
</dbReference>
<dbReference type="InterPro" id="IPR031322">
    <property type="entry name" value="Shikimate/glucono_kinase"/>
</dbReference>
<dbReference type="EMBL" id="JBHRSZ010000006">
    <property type="protein sequence ID" value="MFC3152396.1"/>
    <property type="molecule type" value="Genomic_DNA"/>
</dbReference>
<keyword evidence="11" id="KW-0963">Cytoplasm</keyword>
<evidence type="ECO:0000313" key="12">
    <source>
        <dbReference type="EMBL" id="MFC3152396.1"/>
    </source>
</evidence>
<evidence type="ECO:0000256" key="10">
    <source>
        <dbReference type="ARBA" id="ARBA00048567"/>
    </source>
</evidence>
<comment type="cofactor">
    <cofactor evidence="11">
        <name>Mg(2+)</name>
        <dbReference type="ChEBI" id="CHEBI:18420"/>
    </cofactor>
    <text evidence="11">Binds 1 Mg(2+) ion per subunit.</text>
</comment>
<dbReference type="HAMAP" id="MF_00109">
    <property type="entry name" value="Shikimate_kinase"/>
    <property type="match status" value="1"/>
</dbReference>
<feature type="binding site" evidence="11">
    <location>
        <position position="78"/>
    </location>
    <ligand>
        <name>substrate</name>
    </ligand>
</feature>
<feature type="binding site" evidence="11">
    <location>
        <position position="116"/>
    </location>
    <ligand>
        <name>ATP</name>
        <dbReference type="ChEBI" id="CHEBI:30616"/>
    </ligand>
</feature>
<keyword evidence="5 11" id="KW-0808">Transferase</keyword>
<evidence type="ECO:0000256" key="5">
    <source>
        <dbReference type="ARBA" id="ARBA00022679"/>
    </source>
</evidence>
<evidence type="ECO:0000256" key="9">
    <source>
        <dbReference type="ARBA" id="ARBA00023141"/>
    </source>
</evidence>
<keyword evidence="11" id="KW-0460">Magnesium</keyword>
<keyword evidence="8 11" id="KW-0067">ATP-binding</keyword>
<dbReference type="PRINTS" id="PR01100">
    <property type="entry name" value="SHIKIMTKNASE"/>
</dbReference>
<keyword evidence="4 11" id="KW-0028">Amino-acid biosynthesis</keyword>
<feature type="binding site" evidence="11">
    <location>
        <position position="56"/>
    </location>
    <ligand>
        <name>substrate</name>
    </ligand>
</feature>